<dbReference type="InterPro" id="IPR017582">
    <property type="entry name" value="SelU"/>
</dbReference>
<dbReference type="NCBIfam" id="TIGR03167">
    <property type="entry name" value="tRNA_sel_U_synt"/>
    <property type="match status" value="1"/>
</dbReference>
<dbReference type="SUPFAM" id="SSF52821">
    <property type="entry name" value="Rhodanese/Cell cycle control phosphatase"/>
    <property type="match status" value="1"/>
</dbReference>
<evidence type="ECO:0000256" key="1">
    <source>
        <dbReference type="ARBA" id="ARBA00023266"/>
    </source>
</evidence>
<proteinExistence type="predicted"/>
<keyword evidence="4" id="KW-1185">Reference proteome</keyword>
<keyword evidence="1" id="KW-0711">Selenium</keyword>
<dbReference type="PANTHER" id="PTHR30401">
    <property type="entry name" value="TRNA 2-SELENOURIDINE SYNTHASE"/>
    <property type="match status" value="1"/>
</dbReference>
<dbReference type="GO" id="GO:0016740">
    <property type="term" value="F:transferase activity"/>
    <property type="evidence" value="ECO:0007669"/>
    <property type="project" value="UniProtKB-KW"/>
</dbReference>
<dbReference type="PROSITE" id="PS50206">
    <property type="entry name" value="RHODANESE_3"/>
    <property type="match status" value="1"/>
</dbReference>
<evidence type="ECO:0000313" key="4">
    <source>
        <dbReference type="Proteomes" id="UP001589747"/>
    </source>
</evidence>
<dbReference type="Pfam" id="PF00581">
    <property type="entry name" value="Rhodanese"/>
    <property type="match status" value="1"/>
</dbReference>
<evidence type="ECO:0000313" key="3">
    <source>
        <dbReference type="EMBL" id="MFB9329648.1"/>
    </source>
</evidence>
<feature type="domain" description="Rhodanese" evidence="2">
    <location>
        <begin position="15"/>
        <end position="131"/>
    </location>
</feature>
<sequence>MFQDITIEELLARRDAGELTTIDVRSPSEYSDSTIPGSLNIPFFNDEERAEIGTLYKQTSIQAAKERGLAIISAKLPALIKEIGQIKGKKAVFCWRGGMRSKTTATVLSLMDIHVYRISGGFRAYRKWVVETLETFEIRPKAFVLHGHTGTGKTAILHRLAAEGYPVLDLEALAGHRGSIFGGAGMKARKQKAFEALLLERLIALQNEPYILFEAESKRLGKTVLPDFLMSKKENGTPIRIEMPMASRVKRIMEDYPVAYKDEYLNGFYRIKSRIHTPIAAEIESCLQADRFEPAVRMLLESYYDPRYAYTADQYNAAPAWTVSAQTLDEAVHGVKAYLDRMG</sequence>
<organism evidence="3 4">
    <name type="scientific">Paenibacillus aurantiacus</name>
    <dbReference type="NCBI Taxonomy" id="1936118"/>
    <lineage>
        <taxon>Bacteria</taxon>
        <taxon>Bacillati</taxon>
        <taxon>Bacillota</taxon>
        <taxon>Bacilli</taxon>
        <taxon>Bacillales</taxon>
        <taxon>Paenibacillaceae</taxon>
        <taxon>Paenibacillus</taxon>
    </lineage>
</organism>
<gene>
    <name evidence="3" type="primary">mnmH</name>
    <name evidence="3" type="ORF">ACFFSY_27235</name>
</gene>
<protein>
    <submittedName>
        <fullName evidence="3">tRNA 2-selenouridine(34) synthase MnmH</fullName>
        <ecNumber evidence="3">2.5.1.-</ecNumber>
    </submittedName>
</protein>
<dbReference type="InterPro" id="IPR058840">
    <property type="entry name" value="AAA_SelU"/>
</dbReference>
<dbReference type="SMART" id="SM00450">
    <property type="entry name" value="RHOD"/>
    <property type="match status" value="1"/>
</dbReference>
<dbReference type="Pfam" id="PF26341">
    <property type="entry name" value="AAA_SelU"/>
    <property type="match status" value="1"/>
</dbReference>
<name>A0ABV5KWP1_9BACL</name>
<dbReference type="EMBL" id="JBHMDO010000044">
    <property type="protein sequence ID" value="MFB9329648.1"/>
    <property type="molecule type" value="Genomic_DNA"/>
</dbReference>
<dbReference type="InterPro" id="IPR036873">
    <property type="entry name" value="Rhodanese-like_dom_sf"/>
</dbReference>
<dbReference type="EC" id="2.5.1.-" evidence="3"/>
<dbReference type="InterPro" id="IPR001763">
    <property type="entry name" value="Rhodanese-like_dom"/>
</dbReference>
<dbReference type="RefSeq" id="WP_377500100.1">
    <property type="nucleotide sequence ID" value="NZ_JBHMDO010000044.1"/>
</dbReference>
<dbReference type="PANTHER" id="PTHR30401:SF0">
    <property type="entry name" value="TRNA 2-SELENOURIDINE SYNTHASE"/>
    <property type="match status" value="1"/>
</dbReference>
<dbReference type="SUPFAM" id="SSF52540">
    <property type="entry name" value="P-loop containing nucleoside triphosphate hydrolases"/>
    <property type="match status" value="1"/>
</dbReference>
<dbReference type="InterPro" id="IPR027417">
    <property type="entry name" value="P-loop_NTPase"/>
</dbReference>
<keyword evidence="3" id="KW-0808">Transferase</keyword>
<dbReference type="NCBIfam" id="NF008750">
    <property type="entry name" value="PRK11784.1-2"/>
    <property type="match status" value="1"/>
</dbReference>
<accession>A0ABV5KWP1</accession>
<reference evidence="3 4" key="1">
    <citation type="submission" date="2024-09" db="EMBL/GenBank/DDBJ databases">
        <authorList>
            <person name="Sun Q."/>
            <person name="Mori K."/>
        </authorList>
    </citation>
    <scope>NUCLEOTIDE SEQUENCE [LARGE SCALE GENOMIC DNA]</scope>
    <source>
        <strain evidence="3 4">TISTR 2452</strain>
    </source>
</reference>
<evidence type="ECO:0000259" key="2">
    <source>
        <dbReference type="PROSITE" id="PS50206"/>
    </source>
</evidence>
<dbReference type="Gene3D" id="3.40.250.10">
    <property type="entry name" value="Rhodanese-like domain"/>
    <property type="match status" value="1"/>
</dbReference>
<comment type="caution">
    <text evidence="3">The sequence shown here is derived from an EMBL/GenBank/DDBJ whole genome shotgun (WGS) entry which is preliminary data.</text>
</comment>
<dbReference type="Proteomes" id="UP001589747">
    <property type="component" value="Unassembled WGS sequence"/>
</dbReference>